<dbReference type="SMART" id="SM00777">
    <property type="entry name" value="Mad3_BUB1_I"/>
    <property type="match status" value="1"/>
</dbReference>
<evidence type="ECO:0000256" key="1">
    <source>
        <dbReference type="ARBA" id="ARBA00022527"/>
    </source>
</evidence>
<evidence type="ECO:0000256" key="3">
    <source>
        <dbReference type="ARBA" id="ARBA00022741"/>
    </source>
</evidence>
<dbReference type="GO" id="GO:0005524">
    <property type="term" value="F:ATP binding"/>
    <property type="evidence" value="ECO:0007669"/>
    <property type="project" value="UniProtKB-UniRule"/>
</dbReference>
<dbReference type="Pfam" id="PF00069">
    <property type="entry name" value="Pkinase"/>
    <property type="match status" value="1"/>
</dbReference>
<dbReference type="PROSITE" id="PS00107">
    <property type="entry name" value="PROTEIN_KINASE_ATP"/>
    <property type="match status" value="1"/>
</dbReference>
<feature type="compositionally biased region" description="Polar residues" evidence="7">
    <location>
        <begin position="54"/>
        <end position="63"/>
    </location>
</feature>
<dbReference type="InterPro" id="IPR017441">
    <property type="entry name" value="Protein_kinase_ATP_BS"/>
</dbReference>
<dbReference type="GO" id="GO:0005634">
    <property type="term" value="C:nucleus"/>
    <property type="evidence" value="ECO:0007669"/>
    <property type="project" value="TreeGrafter"/>
</dbReference>
<feature type="region of interest" description="Disordered" evidence="7">
    <location>
        <begin position="486"/>
        <end position="535"/>
    </location>
</feature>
<keyword evidence="3 6" id="KW-0547">Nucleotide-binding</keyword>
<dbReference type="EMBL" id="BQMJ01000046">
    <property type="protein sequence ID" value="GJQ13693.1"/>
    <property type="molecule type" value="Genomic_DNA"/>
</dbReference>
<keyword evidence="2" id="KW-0808">Transferase</keyword>
<gene>
    <name evidence="9" type="ORF">GpartN1_g5484.t1</name>
</gene>
<dbReference type="Gene3D" id="1.10.510.10">
    <property type="entry name" value="Transferase(Phosphotransferase) domain 1"/>
    <property type="match status" value="1"/>
</dbReference>
<proteinExistence type="predicted"/>
<dbReference type="SMART" id="SM00220">
    <property type="entry name" value="S_TKc"/>
    <property type="match status" value="1"/>
</dbReference>
<dbReference type="FunFam" id="3.30.200.20:FF:000131">
    <property type="entry name" value="Dual specificity protein kinase TTK"/>
    <property type="match status" value="1"/>
</dbReference>
<dbReference type="OrthoDB" id="20524at2759"/>
<evidence type="ECO:0000256" key="4">
    <source>
        <dbReference type="ARBA" id="ARBA00022777"/>
    </source>
</evidence>
<feature type="compositionally biased region" description="Basic and acidic residues" evidence="7">
    <location>
        <begin position="448"/>
        <end position="458"/>
    </location>
</feature>
<dbReference type="Pfam" id="PF08311">
    <property type="entry name" value="Mad3_BUB1_I"/>
    <property type="match status" value="1"/>
</dbReference>
<feature type="binding site" evidence="6">
    <location>
        <position position="604"/>
    </location>
    <ligand>
        <name>ATP</name>
        <dbReference type="ChEBI" id="CHEBI:30616"/>
    </ligand>
</feature>
<keyword evidence="10" id="KW-1185">Reference proteome</keyword>
<feature type="compositionally biased region" description="Basic and acidic residues" evidence="7">
    <location>
        <begin position="391"/>
        <end position="401"/>
    </location>
</feature>
<evidence type="ECO:0000256" key="7">
    <source>
        <dbReference type="SAM" id="MobiDB-lite"/>
    </source>
</evidence>
<evidence type="ECO:0000313" key="10">
    <source>
        <dbReference type="Proteomes" id="UP001061958"/>
    </source>
</evidence>
<feature type="compositionally biased region" description="Polar residues" evidence="7">
    <location>
        <begin position="404"/>
        <end position="421"/>
    </location>
</feature>
<protein>
    <recommendedName>
        <fullName evidence="8">Protein kinase domain-containing protein</fullName>
    </recommendedName>
</protein>
<dbReference type="InterPro" id="IPR011990">
    <property type="entry name" value="TPR-like_helical_dom_sf"/>
</dbReference>
<dbReference type="GO" id="GO:0000776">
    <property type="term" value="C:kinetochore"/>
    <property type="evidence" value="ECO:0007669"/>
    <property type="project" value="TreeGrafter"/>
</dbReference>
<reference evidence="9" key="1">
    <citation type="journal article" date="2022" name="Proc. Natl. Acad. Sci. U.S.A.">
        <title>Life cycle and functional genomics of the unicellular red alga Galdieria for elucidating algal and plant evolution and industrial use.</title>
        <authorList>
            <person name="Hirooka S."/>
            <person name="Itabashi T."/>
            <person name="Ichinose T.M."/>
            <person name="Onuma R."/>
            <person name="Fujiwara T."/>
            <person name="Yamashita S."/>
            <person name="Jong L.W."/>
            <person name="Tomita R."/>
            <person name="Iwane A.H."/>
            <person name="Miyagishima S.Y."/>
        </authorList>
    </citation>
    <scope>NUCLEOTIDE SEQUENCE</scope>
    <source>
        <strain evidence="9">NBRC 102759</strain>
    </source>
</reference>
<dbReference type="SUPFAM" id="SSF56112">
    <property type="entry name" value="Protein kinase-like (PK-like)"/>
    <property type="match status" value="1"/>
</dbReference>
<keyword evidence="4" id="KW-0418">Kinase</keyword>
<feature type="region of interest" description="Disordered" evidence="7">
    <location>
        <begin position="297"/>
        <end position="330"/>
    </location>
</feature>
<name>A0A9C7PZC9_9RHOD</name>
<dbReference type="GO" id="GO:0007094">
    <property type="term" value="P:mitotic spindle assembly checkpoint signaling"/>
    <property type="evidence" value="ECO:0007669"/>
    <property type="project" value="TreeGrafter"/>
</dbReference>
<dbReference type="InterPro" id="IPR027084">
    <property type="entry name" value="Mps1_cat"/>
</dbReference>
<dbReference type="Gene3D" id="1.25.40.10">
    <property type="entry name" value="Tetratricopeptide repeat domain"/>
    <property type="match status" value="1"/>
</dbReference>
<dbReference type="PANTHER" id="PTHR22974:SF21">
    <property type="entry name" value="DUAL SPECIFICITY PROTEIN KINASE TTK"/>
    <property type="match status" value="1"/>
</dbReference>
<dbReference type="Gene3D" id="3.30.200.20">
    <property type="entry name" value="Phosphorylase Kinase, domain 1"/>
    <property type="match status" value="1"/>
</dbReference>
<evidence type="ECO:0000256" key="6">
    <source>
        <dbReference type="PROSITE-ProRule" id="PRU10141"/>
    </source>
</evidence>
<dbReference type="PANTHER" id="PTHR22974">
    <property type="entry name" value="MIXED LINEAGE PROTEIN KINASE"/>
    <property type="match status" value="1"/>
</dbReference>
<dbReference type="GO" id="GO:0004712">
    <property type="term" value="F:protein serine/threonine/tyrosine kinase activity"/>
    <property type="evidence" value="ECO:0007669"/>
    <property type="project" value="TreeGrafter"/>
</dbReference>
<feature type="compositionally biased region" description="Basic and acidic residues" evidence="7">
    <location>
        <begin position="490"/>
        <end position="501"/>
    </location>
</feature>
<sequence length="851" mass="96858">MLTDSRNMDAEKENQPPEGYPKVESLQQLKEKVQRLRQLSAASNSNGHTHHESFTTTPLTRLENSWKTDSNPENHIPSPKTIKEAKDEGLAPPPPSHSNYHSADALRRVSWGLNNETASIKVTENNDTPYSKTGNSLTKRTEQNVQARNKLVQLVRNNPCDPENWLRLLKHVQNEHKLDPRQVSITMLLQLYEKAVRTIPIKGNRKNDAYIEIWIDYAWLQDNESEHDARGTFKYMRAEHIGEGSPMYLRAWAEFEASHGNLEKSKKLLEEIRASFGSESKLQDFHIEARTTEDTLVIESASSRDAAEGEQQDDKLRQRRGHESTLNLSPLKLSTNKKKVACWKTPLLLNSGSARRVSQALLDESNCTDSDEQQASKHYCTELQNSFKSSQHTETRGRLGEISHCTTSSLQDTEKSSTLSKQQDEQERRDQQQAPISIAEQGQTQDRIISKDKVESPEVLRSVPAEKQNVESLEISPLGVKDSNKISSKTRFENANRRQSAENEIPFDSSPVQSQGSIVPKKSKDHLTGRPIKSNQPNLEKVETVQRPVEDSPRRDSVFSILSDSRKVILVNKIPYIPLQIVGRGGSSKVFKVMNSNGQIFALKRVRVSQADEQGKSIFINYQNEISLLERLKGKPCIIQLIDSEVNEKNLTVQFILEYGDIDLSRLLTRYAERQKSVDLNFVRLYWQQMLEAVQTIHEEKIIHSDLKPANFLFVEGTLKLIDFGIAKASQSETTKVFHDSPMGTLNFMSPEAFSDNCRLGRASDVWSLGCILYQMVYGKTPYAHLNPIMKMKTIPDRRYPVEFPNKERLNPQLLDVLTSCLQKDANKRASIPELLNHTFLHPDRLYSKES</sequence>
<dbReference type="InterPro" id="IPR008271">
    <property type="entry name" value="Ser/Thr_kinase_AS"/>
</dbReference>
<dbReference type="SUPFAM" id="SSF48452">
    <property type="entry name" value="TPR-like"/>
    <property type="match status" value="1"/>
</dbReference>
<dbReference type="InterPro" id="IPR000719">
    <property type="entry name" value="Prot_kinase_dom"/>
</dbReference>
<evidence type="ECO:0000313" key="9">
    <source>
        <dbReference type="EMBL" id="GJQ13693.1"/>
    </source>
</evidence>
<dbReference type="GO" id="GO:0033316">
    <property type="term" value="P:meiotic spindle assembly checkpoint signaling"/>
    <property type="evidence" value="ECO:0007669"/>
    <property type="project" value="TreeGrafter"/>
</dbReference>
<evidence type="ECO:0000256" key="5">
    <source>
        <dbReference type="ARBA" id="ARBA00022840"/>
    </source>
</evidence>
<dbReference type="GO" id="GO:0004674">
    <property type="term" value="F:protein serine/threonine kinase activity"/>
    <property type="evidence" value="ECO:0007669"/>
    <property type="project" value="UniProtKB-KW"/>
</dbReference>
<dbReference type="GO" id="GO:0034501">
    <property type="term" value="P:protein localization to kinetochore"/>
    <property type="evidence" value="ECO:0007669"/>
    <property type="project" value="TreeGrafter"/>
</dbReference>
<dbReference type="GO" id="GO:0098813">
    <property type="term" value="P:nuclear chromosome segregation"/>
    <property type="evidence" value="ECO:0007669"/>
    <property type="project" value="UniProtKB-ARBA"/>
</dbReference>
<feature type="compositionally biased region" description="Basic and acidic residues" evidence="7">
    <location>
        <begin position="1"/>
        <end position="15"/>
    </location>
</feature>
<evidence type="ECO:0000259" key="8">
    <source>
        <dbReference type="PROSITE" id="PS50011"/>
    </source>
</evidence>
<feature type="compositionally biased region" description="Basic and acidic residues" evidence="7">
    <location>
        <begin position="422"/>
        <end position="431"/>
    </location>
</feature>
<dbReference type="FunFam" id="1.10.510.10:FF:000224">
    <property type="entry name" value="serine/threonine-protein kinase mph1 isoform X1"/>
    <property type="match status" value="1"/>
</dbReference>
<dbReference type="CDD" id="cd14131">
    <property type="entry name" value="PKc_Mps1"/>
    <property type="match status" value="1"/>
</dbReference>
<organism evidence="9 10">
    <name type="scientific">Galdieria partita</name>
    <dbReference type="NCBI Taxonomy" id="83374"/>
    <lineage>
        <taxon>Eukaryota</taxon>
        <taxon>Rhodophyta</taxon>
        <taxon>Bangiophyceae</taxon>
        <taxon>Galdieriales</taxon>
        <taxon>Galdieriaceae</taxon>
        <taxon>Galdieria</taxon>
    </lineage>
</organism>
<accession>A0A9C7PZC9</accession>
<keyword evidence="5 6" id="KW-0067">ATP-binding</keyword>
<dbReference type="Proteomes" id="UP001061958">
    <property type="component" value="Unassembled WGS sequence"/>
</dbReference>
<dbReference type="PROSITE" id="PS00108">
    <property type="entry name" value="PROTEIN_KINASE_ST"/>
    <property type="match status" value="1"/>
</dbReference>
<comment type="caution">
    <text evidence="9">The sequence shown here is derived from an EMBL/GenBank/DDBJ whole genome shotgun (WGS) entry which is preliminary data.</text>
</comment>
<keyword evidence="1" id="KW-0723">Serine/threonine-protein kinase</keyword>
<feature type="domain" description="Protein kinase" evidence="8">
    <location>
        <begin position="576"/>
        <end position="841"/>
    </location>
</feature>
<evidence type="ECO:0000256" key="2">
    <source>
        <dbReference type="ARBA" id="ARBA00022679"/>
    </source>
</evidence>
<dbReference type="InterPro" id="IPR013212">
    <property type="entry name" value="Mad3/Bub1_I"/>
</dbReference>
<dbReference type="PROSITE" id="PS50011">
    <property type="entry name" value="PROTEIN_KINASE_DOM"/>
    <property type="match status" value="1"/>
</dbReference>
<dbReference type="AlphaFoldDB" id="A0A9C7PZC9"/>
<reference evidence="9" key="2">
    <citation type="submission" date="2022-01" db="EMBL/GenBank/DDBJ databases">
        <authorList>
            <person name="Hirooka S."/>
            <person name="Miyagishima S.Y."/>
        </authorList>
    </citation>
    <scope>NUCLEOTIDE SEQUENCE</scope>
    <source>
        <strain evidence="9">NBRC 102759</strain>
    </source>
</reference>
<feature type="region of interest" description="Disordered" evidence="7">
    <location>
        <begin position="1"/>
        <end position="101"/>
    </location>
</feature>
<feature type="region of interest" description="Disordered" evidence="7">
    <location>
        <begin position="386"/>
        <end position="465"/>
    </location>
</feature>
<dbReference type="InterPro" id="IPR011009">
    <property type="entry name" value="Kinase-like_dom_sf"/>
</dbReference>